<feature type="binding site" evidence="5">
    <location>
        <begin position="124"/>
        <end position="127"/>
    </location>
    <ligand>
        <name>GTP</name>
        <dbReference type="ChEBI" id="CHEBI:37565"/>
    </ligand>
</feature>
<evidence type="ECO:0000256" key="3">
    <source>
        <dbReference type="ARBA" id="ARBA00022741"/>
    </source>
</evidence>
<dbReference type="AlphaFoldDB" id="A0AA88XS74"/>
<dbReference type="InterPro" id="IPR024156">
    <property type="entry name" value="Small_GTPase_ARF"/>
</dbReference>
<dbReference type="PRINTS" id="PR00328">
    <property type="entry name" value="SAR1GTPBP"/>
</dbReference>
<evidence type="ECO:0000313" key="9">
    <source>
        <dbReference type="Proteomes" id="UP001186944"/>
    </source>
</evidence>
<evidence type="ECO:0000256" key="6">
    <source>
        <dbReference type="PIRSR" id="PIRSR606689-2"/>
    </source>
</evidence>
<dbReference type="GO" id="GO:0003924">
    <property type="term" value="F:GTPase activity"/>
    <property type="evidence" value="ECO:0007669"/>
    <property type="project" value="InterPro"/>
</dbReference>
<name>A0AA88XS74_PINIB</name>
<dbReference type="SMART" id="SM00175">
    <property type="entry name" value="RAB"/>
    <property type="match status" value="1"/>
</dbReference>
<dbReference type="NCBIfam" id="TIGR00231">
    <property type="entry name" value="small_GTP"/>
    <property type="match status" value="1"/>
</dbReference>
<feature type="binding site" evidence="6">
    <location>
        <position position="46"/>
    </location>
    <ligand>
        <name>Mg(2+)</name>
        <dbReference type="ChEBI" id="CHEBI:18420"/>
    </ligand>
</feature>
<keyword evidence="4 5" id="KW-0342">GTP-binding</keyword>
<evidence type="ECO:0000313" key="8">
    <source>
        <dbReference type="EMBL" id="KAK3086544.1"/>
    </source>
</evidence>
<dbReference type="Pfam" id="PF00025">
    <property type="entry name" value="Arf"/>
    <property type="match status" value="1"/>
</dbReference>
<evidence type="ECO:0000256" key="4">
    <source>
        <dbReference type="ARBA" id="ARBA00023134"/>
    </source>
</evidence>
<keyword evidence="3 5" id="KW-0547">Nucleotide-binding</keyword>
<dbReference type="Gene3D" id="3.40.50.300">
    <property type="entry name" value="P-loop containing nucleotide triphosphate hydrolases"/>
    <property type="match status" value="1"/>
</dbReference>
<comment type="caution">
    <text evidence="8">The sequence shown here is derived from an EMBL/GenBank/DDBJ whole genome shotgun (WGS) entry which is preliminary data.</text>
</comment>
<sequence length="219" mass="24935">MGNKMDKCRPKHDEPLKLLIQGSSSAGKTTIMYRLKTGEVVETFHTTDSTCECIYHGSKQIALWDVGGRDSSRIFYRFHYFNTDALVFVIDSSERLLFSEVKEDLELTMSEKELKKCPFVILANKQDVPGAMTMDEIAEKLDLQNMKAAKGKKWAIFPTSALTGEGFSEALDWITDRKWENDHEESKQGNGKSKQFSKTDADIAFFKKAVLRMRSILLD</sequence>
<dbReference type="Proteomes" id="UP001186944">
    <property type="component" value="Unassembled WGS sequence"/>
</dbReference>
<dbReference type="GO" id="GO:0046872">
    <property type="term" value="F:metal ion binding"/>
    <property type="evidence" value="ECO:0007669"/>
    <property type="project" value="UniProtKB-KW"/>
</dbReference>
<feature type="binding site" evidence="6">
    <location>
        <position position="29"/>
    </location>
    <ligand>
        <name>Mg(2+)</name>
        <dbReference type="ChEBI" id="CHEBI:18420"/>
    </ligand>
</feature>
<evidence type="ECO:0000256" key="1">
    <source>
        <dbReference type="ARBA" id="ARBA00010290"/>
    </source>
</evidence>
<dbReference type="CDD" id="cd00878">
    <property type="entry name" value="Arf_Arl"/>
    <property type="match status" value="1"/>
</dbReference>
<keyword evidence="6" id="KW-0460">Magnesium</keyword>
<reference evidence="8" key="1">
    <citation type="submission" date="2019-08" db="EMBL/GenBank/DDBJ databases">
        <title>The improved chromosome-level genome for the pearl oyster Pinctada fucata martensii using PacBio sequencing and Hi-C.</title>
        <authorList>
            <person name="Zheng Z."/>
        </authorList>
    </citation>
    <scope>NUCLEOTIDE SEQUENCE</scope>
    <source>
        <strain evidence="8">ZZ-2019</strain>
        <tissue evidence="8">Adductor muscle</tissue>
    </source>
</reference>
<evidence type="ECO:0000256" key="5">
    <source>
        <dbReference type="PIRSR" id="PIRSR606689-1"/>
    </source>
</evidence>
<accession>A0AA88XS74</accession>
<dbReference type="EMBL" id="VSWD01000012">
    <property type="protein sequence ID" value="KAK3086544.1"/>
    <property type="molecule type" value="Genomic_DNA"/>
</dbReference>
<dbReference type="SMART" id="SM00177">
    <property type="entry name" value="ARF"/>
    <property type="match status" value="1"/>
</dbReference>
<comment type="similarity">
    <text evidence="1 7">Belongs to the small GTPase superfamily. Arf family.</text>
</comment>
<feature type="binding site" evidence="5">
    <location>
        <position position="68"/>
    </location>
    <ligand>
        <name>GTP</name>
        <dbReference type="ChEBI" id="CHEBI:37565"/>
    </ligand>
</feature>
<dbReference type="PANTHER" id="PTHR11711">
    <property type="entry name" value="ADP RIBOSYLATION FACTOR-RELATED"/>
    <property type="match status" value="1"/>
</dbReference>
<dbReference type="PROSITE" id="PS51417">
    <property type="entry name" value="ARF"/>
    <property type="match status" value="1"/>
</dbReference>
<evidence type="ECO:0000256" key="7">
    <source>
        <dbReference type="RuleBase" id="RU003925"/>
    </source>
</evidence>
<dbReference type="SUPFAM" id="SSF52540">
    <property type="entry name" value="P-loop containing nucleoside triphosphate hydrolases"/>
    <property type="match status" value="1"/>
</dbReference>
<dbReference type="InterPro" id="IPR005225">
    <property type="entry name" value="Small_GTP-bd"/>
</dbReference>
<dbReference type="SMART" id="SM00178">
    <property type="entry name" value="SAR"/>
    <property type="match status" value="1"/>
</dbReference>
<evidence type="ECO:0000256" key="2">
    <source>
        <dbReference type="ARBA" id="ARBA00019766"/>
    </source>
</evidence>
<dbReference type="GO" id="GO:0005525">
    <property type="term" value="F:GTP binding"/>
    <property type="evidence" value="ECO:0007669"/>
    <property type="project" value="UniProtKB-KW"/>
</dbReference>
<dbReference type="InterPro" id="IPR006689">
    <property type="entry name" value="Small_GTPase_ARF/SAR"/>
</dbReference>
<dbReference type="InterPro" id="IPR027417">
    <property type="entry name" value="P-loop_NTPase"/>
</dbReference>
<organism evidence="8 9">
    <name type="scientific">Pinctada imbricata</name>
    <name type="common">Atlantic pearl-oyster</name>
    <name type="synonym">Pinctada martensii</name>
    <dbReference type="NCBI Taxonomy" id="66713"/>
    <lineage>
        <taxon>Eukaryota</taxon>
        <taxon>Metazoa</taxon>
        <taxon>Spiralia</taxon>
        <taxon>Lophotrochozoa</taxon>
        <taxon>Mollusca</taxon>
        <taxon>Bivalvia</taxon>
        <taxon>Autobranchia</taxon>
        <taxon>Pteriomorphia</taxon>
        <taxon>Pterioida</taxon>
        <taxon>Pterioidea</taxon>
        <taxon>Pteriidae</taxon>
        <taxon>Pinctada</taxon>
    </lineage>
</organism>
<dbReference type="FunFam" id="3.40.50.300:FF:001166">
    <property type="entry name" value="ADP-ribosylation factor D"/>
    <property type="match status" value="1"/>
</dbReference>
<proteinExistence type="inferred from homology"/>
<feature type="binding site" evidence="5">
    <location>
        <begin position="22"/>
        <end position="29"/>
    </location>
    <ligand>
        <name>GTP</name>
        <dbReference type="ChEBI" id="CHEBI:37565"/>
    </ligand>
</feature>
<protein>
    <recommendedName>
        <fullName evidence="2">ADP-ribosylation factor-like protein 6</fullName>
    </recommendedName>
</protein>
<keyword evidence="6" id="KW-0479">Metal-binding</keyword>
<keyword evidence="9" id="KW-1185">Reference proteome</keyword>
<gene>
    <name evidence="8" type="ORF">FSP39_020011</name>
</gene>